<dbReference type="Proteomes" id="UP000325433">
    <property type="component" value="Unassembled WGS sequence"/>
</dbReference>
<reference evidence="2" key="1">
    <citation type="submission" date="2019-04" db="EMBL/GenBank/DDBJ databases">
        <title>Friends and foes A comparative genomics studyof 23 Aspergillus species from section Flavi.</title>
        <authorList>
            <consortium name="DOE Joint Genome Institute"/>
            <person name="Kjaerbolling I."/>
            <person name="Vesth T."/>
            <person name="Frisvad J.C."/>
            <person name="Nybo J.L."/>
            <person name="Theobald S."/>
            <person name="Kildgaard S."/>
            <person name="Isbrandt T."/>
            <person name="Kuo A."/>
            <person name="Sato A."/>
            <person name="Lyhne E.K."/>
            <person name="Kogle M.E."/>
            <person name="Wiebenga A."/>
            <person name="Kun R.S."/>
            <person name="Lubbers R.J."/>
            <person name="Makela M.R."/>
            <person name="Barry K."/>
            <person name="Chovatia M."/>
            <person name="Clum A."/>
            <person name="Daum C."/>
            <person name="Haridas S."/>
            <person name="He G."/>
            <person name="LaButti K."/>
            <person name="Lipzen A."/>
            <person name="Mondo S."/>
            <person name="Riley R."/>
            <person name="Salamov A."/>
            <person name="Simmons B.A."/>
            <person name="Magnuson J.K."/>
            <person name="Henrissat B."/>
            <person name="Mortensen U.H."/>
            <person name="Larsen T.O."/>
            <person name="Devries R.P."/>
            <person name="Grigoriev I.V."/>
            <person name="Machida M."/>
            <person name="Baker S.E."/>
            <person name="Andersen M.R."/>
        </authorList>
    </citation>
    <scope>NUCLEOTIDE SEQUENCE [LARGE SCALE GENOMIC DNA]</scope>
    <source>
        <strain evidence="2">CBS 130015</strain>
    </source>
</reference>
<protein>
    <submittedName>
        <fullName evidence="1">Uncharacterized protein</fullName>
    </submittedName>
</protein>
<evidence type="ECO:0000313" key="2">
    <source>
        <dbReference type="Proteomes" id="UP000325433"/>
    </source>
</evidence>
<sequence>MNRAYVGKVSLVLFFQVLTFTLISLSRPRIYGPCLDWASNLSSQITNSIIRIIR</sequence>
<dbReference type="AlphaFoldDB" id="A0A5N6VP78"/>
<accession>A0A5N6VP78</accession>
<gene>
    <name evidence="1" type="ORF">BDV41DRAFT_545576</name>
</gene>
<feature type="non-terminal residue" evidence="1">
    <location>
        <position position="1"/>
    </location>
</feature>
<proteinExistence type="predicted"/>
<evidence type="ECO:0000313" key="1">
    <source>
        <dbReference type="EMBL" id="KAE8310273.1"/>
    </source>
</evidence>
<organism evidence="1 2">
    <name type="scientific">Aspergillus transmontanensis</name>
    <dbReference type="NCBI Taxonomy" id="1034304"/>
    <lineage>
        <taxon>Eukaryota</taxon>
        <taxon>Fungi</taxon>
        <taxon>Dikarya</taxon>
        <taxon>Ascomycota</taxon>
        <taxon>Pezizomycotina</taxon>
        <taxon>Eurotiomycetes</taxon>
        <taxon>Eurotiomycetidae</taxon>
        <taxon>Eurotiales</taxon>
        <taxon>Aspergillaceae</taxon>
        <taxon>Aspergillus</taxon>
        <taxon>Aspergillus subgen. Circumdati</taxon>
    </lineage>
</organism>
<dbReference type="EMBL" id="ML738355">
    <property type="protein sequence ID" value="KAE8310273.1"/>
    <property type="molecule type" value="Genomic_DNA"/>
</dbReference>
<keyword evidence="2" id="KW-1185">Reference proteome</keyword>
<name>A0A5N6VP78_9EURO</name>